<feature type="coiled-coil region" evidence="1">
    <location>
        <begin position="152"/>
        <end position="179"/>
    </location>
</feature>
<proteinExistence type="predicted"/>
<keyword evidence="2" id="KW-0472">Membrane</keyword>
<name>A0ABP7BQI0_9MICC</name>
<gene>
    <name evidence="3" type="ORF">GCM10023081_00830</name>
</gene>
<protein>
    <submittedName>
        <fullName evidence="3">Uncharacterized protein</fullName>
    </submittedName>
</protein>
<keyword evidence="1" id="KW-0175">Coiled coil</keyword>
<feature type="transmembrane region" description="Helical" evidence="2">
    <location>
        <begin position="119"/>
        <end position="143"/>
    </location>
</feature>
<dbReference type="EMBL" id="BAABEO010000001">
    <property type="protein sequence ID" value="GAA3665873.1"/>
    <property type="molecule type" value="Genomic_DNA"/>
</dbReference>
<evidence type="ECO:0000313" key="3">
    <source>
        <dbReference type="EMBL" id="GAA3665873.1"/>
    </source>
</evidence>
<feature type="transmembrane region" description="Helical" evidence="2">
    <location>
        <begin position="37"/>
        <end position="59"/>
    </location>
</feature>
<evidence type="ECO:0000313" key="4">
    <source>
        <dbReference type="Proteomes" id="UP001500752"/>
    </source>
</evidence>
<evidence type="ECO:0000256" key="2">
    <source>
        <dbReference type="SAM" id="Phobius"/>
    </source>
</evidence>
<accession>A0ABP7BQI0</accession>
<comment type="caution">
    <text evidence="3">The sequence shown here is derived from an EMBL/GenBank/DDBJ whole genome shotgun (WGS) entry which is preliminary data.</text>
</comment>
<feature type="transmembrane region" description="Helical" evidence="2">
    <location>
        <begin position="12"/>
        <end position="30"/>
    </location>
</feature>
<organism evidence="3 4">
    <name type="scientific">Arthrobacter ginkgonis</name>
    <dbReference type="NCBI Taxonomy" id="1630594"/>
    <lineage>
        <taxon>Bacteria</taxon>
        <taxon>Bacillati</taxon>
        <taxon>Actinomycetota</taxon>
        <taxon>Actinomycetes</taxon>
        <taxon>Micrococcales</taxon>
        <taxon>Micrococcaceae</taxon>
        <taxon>Arthrobacter</taxon>
    </lineage>
</organism>
<sequence length="206" mass="22133">MDLLGGMSRDELHIFSWAAAAVFALVAGVWQWRRLHWTALGSVLLFAALNAGAGIYVLFHFGDSRWSAGGEPPLSAPSFAGTPLVGQYLVPLDSALNAVVGGVNEFLAFKQAVPVALDFLAASGSALLVSFPLALLAAVISFVRARRRAAAFEKYRATVDLLKEELEQIKRQISSKNSIVSALPAEDVVTVGPSQVARRVLEWDQK</sequence>
<reference evidence="4" key="1">
    <citation type="journal article" date="2019" name="Int. J. Syst. Evol. Microbiol.">
        <title>The Global Catalogue of Microorganisms (GCM) 10K type strain sequencing project: providing services to taxonomists for standard genome sequencing and annotation.</title>
        <authorList>
            <consortium name="The Broad Institute Genomics Platform"/>
            <consortium name="The Broad Institute Genome Sequencing Center for Infectious Disease"/>
            <person name="Wu L."/>
            <person name="Ma J."/>
        </authorList>
    </citation>
    <scope>NUCLEOTIDE SEQUENCE [LARGE SCALE GENOMIC DNA]</scope>
    <source>
        <strain evidence="4">JCM 30742</strain>
    </source>
</reference>
<evidence type="ECO:0000256" key="1">
    <source>
        <dbReference type="SAM" id="Coils"/>
    </source>
</evidence>
<keyword evidence="2" id="KW-0812">Transmembrane</keyword>
<dbReference type="Proteomes" id="UP001500752">
    <property type="component" value="Unassembled WGS sequence"/>
</dbReference>
<keyword evidence="4" id="KW-1185">Reference proteome</keyword>
<keyword evidence="2" id="KW-1133">Transmembrane helix</keyword>